<evidence type="ECO:0000313" key="3">
    <source>
        <dbReference type="Proteomes" id="UP000219338"/>
    </source>
</evidence>
<accession>A0A284S4L2</accession>
<feature type="region of interest" description="Disordered" evidence="1">
    <location>
        <begin position="1"/>
        <end position="21"/>
    </location>
</feature>
<proteinExistence type="predicted"/>
<dbReference type="AlphaFoldDB" id="A0A284S4L2"/>
<dbReference type="EMBL" id="FUEG01000032">
    <property type="protein sequence ID" value="SJL15952.1"/>
    <property type="molecule type" value="Genomic_DNA"/>
</dbReference>
<evidence type="ECO:0000256" key="1">
    <source>
        <dbReference type="SAM" id="MobiDB-lite"/>
    </source>
</evidence>
<sequence>MYRSFLASAPPASHRAVSPPQTAACNLRDALPGVSRPPTILPAGIKPVFTSMVAKRD</sequence>
<dbReference type="Proteomes" id="UP000219338">
    <property type="component" value="Unassembled WGS sequence"/>
</dbReference>
<protein>
    <submittedName>
        <fullName evidence="2">Uncharacterized protein</fullName>
    </submittedName>
</protein>
<gene>
    <name evidence="2" type="ORF">ARMOST_19464</name>
</gene>
<reference evidence="3" key="1">
    <citation type="journal article" date="2017" name="Nat. Ecol. Evol.">
        <title>Genome expansion and lineage-specific genetic innovations in the forest pathogenic fungi Armillaria.</title>
        <authorList>
            <person name="Sipos G."/>
            <person name="Prasanna A.N."/>
            <person name="Walter M.C."/>
            <person name="O'Connor E."/>
            <person name="Balint B."/>
            <person name="Krizsan K."/>
            <person name="Kiss B."/>
            <person name="Hess J."/>
            <person name="Varga T."/>
            <person name="Slot J."/>
            <person name="Riley R."/>
            <person name="Boka B."/>
            <person name="Rigling D."/>
            <person name="Barry K."/>
            <person name="Lee J."/>
            <person name="Mihaltcheva S."/>
            <person name="LaButti K."/>
            <person name="Lipzen A."/>
            <person name="Waldron R."/>
            <person name="Moloney N.M."/>
            <person name="Sperisen C."/>
            <person name="Kredics L."/>
            <person name="Vagvoelgyi C."/>
            <person name="Patrignani A."/>
            <person name="Fitzpatrick D."/>
            <person name="Nagy I."/>
            <person name="Doyle S."/>
            <person name="Anderson J.B."/>
            <person name="Grigoriev I.V."/>
            <person name="Gueldener U."/>
            <person name="Muensterkoetter M."/>
            <person name="Nagy L.G."/>
        </authorList>
    </citation>
    <scope>NUCLEOTIDE SEQUENCE [LARGE SCALE GENOMIC DNA]</scope>
    <source>
        <strain evidence="3">C18/9</strain>
    </source>
</reference>
<organism evidence="2 3">
    <name type="scientific">Armillaria ostoyae</name>
    <name type="common">Armillaria root rot fungus</name>
    <dbReference type="NCBI Taxonomy" id="47428"/>
    <lineage>
        <taxon>Eukaryota</taxon>
        <taxon>Fungi</taxon>
        <taxon>Dikarya</taxon>
        <taxon>Basidiomycota</taxon>
        <taxon>Agaricomycotina</taxon>
        <taxon>Agaricomycetes</taxon>
        <taxon>Agaricomycetidae</taxon>
        <taxon>Agaricales</taxon>
        <taxon>Marasmiineae</taxon>
        <taxon>Physalacriaceae</taxon>
        <taxon>Armillaria</taxon>
    </lineage>
</organism>
<evidence type="ECO:0000313" key="2">
    <source>
        <dbReference type="EMBL" id="SJL15952.1"/>
    </source>
</evidence>
<dbReference type="OrthoDB" id="10441560at2759"/>
<keyword evidence="3" id="KW-1185">Reference proteome</keyword>
<name>A0A284S4L2_ARMOS</name>